<sequence>MTDIAVIGSGYWGKNLVRNFNELGVLHTICDSNPSTLSTFKEKYPEVEVECSFQHVLQNPAIDAVVIATPAETHFEMAKMTLLANKHVFVEKPLALYVNEAEELQQLALSQNLKLMTGHILLYHPAIIKLKEIINSGELGKINYIYSNRLNLGKIRSEENILWSFAPHDISAMLFLLDEMPCQVMAQGGNYLNQDITDVTMTMLSFKSGVKGHIFVSWLHPDKEQKLIIVGDKKMALFDDTLAQGKLQIHDKGVDWINRQPVPRKNGITLVPLDHSEPLKKECEHFLSCIASDTIPKSDGFNGINVLKVLNACQDSLRLHGTAIDLNGNSHSNSFFAHETAIVDKRSPVGHGTKIWHFSHVMPGAQIGNNCNIGQNVVISSDVKIGSNVKIQNNVSVYSGVFLEDDVFCGPSVVFTNVINPRSHISRKHEFQNTLVKKGATLGANSTIVCGNTIGTYAFIGAGAVVTKNVPNHALVLGNPAKISGWVCECSNRLYFQNDVATCSNCNKQYKMLNEGVKCLECNCNNKSEIHNDVNTCTDYYRQSHNTYEKELNLPQEADYCSIH</sequence>
<dbReference type="Gene3D" id="2.160.10.10">
    <property type="entry name" value="Hexapeptide repeat proteins"/>
    <property type="match status" value="1"/>
</dbReference>
<gene>
    <name evidence="3" type="primary">cbaC_4</name>
    <name evidence="3" type="ORF">SCABRO_02723</name>
</gene>
<dbReference type="Gene3D" id="3.30.360.10">
    <property type="entry name" value="Dihydrodipicolinate Reductase, domain 2"/>
    <property type="match status" value="1"/>
</dbReference>
<name>A0A0B0EK53_9BACT</name>
<dbReference type="GO" id="GO:0000166">
    <property type="term" value="F:nucleotide binding"/>
    <property type="evidence" value="ECO:0007669"/>
    <property type="project" value="InterPro"/>
</dbReference>
<dbReference type="SUPFAM" id="SSF51161">
    <property type="entry name" value="Trimeric LpxA-like enzymes"/>
    <property type="match status" value="1"/>
</dbReference>
<dbReference type="eggNOG" id="COG0673">
    <property type="taxonomic scope" value="Bacteria"/>
</dbReference>
<dbReference type="AlphaFoldDB" id="A0A0B0EK53"/>
<dbReference type="CDD" id="cd03358">
    <property type="entry name" value="LbH_WxcM_N_like"/>
    <property type="match status" value="1"/>
</dbReference>
<evidence type="ECO:0000259" key="1">
    <source>
        <dbReference type="Pfam" id="PF01408"/>
    </source>
</evidence>
<dbReference type="Pfam" id="PF22725">
    <property type="entry name" value="GFO_IDH_MocA_C3"/>
    <property type="match status" value="1"/>
</dbReference>
<dbReference type="InterPro" id="IPR051450">
    <property type="entry name" value="Gfo/Idh/MocA_Oxidoreductases"/>
</dbReference>
<reference evidence="3 4" key="1">
    <citation type="submission" date="2014-10" db="EMBL/GenBank/DDBJ databases">
        <title>Draft genome of anammox bacterium scalindua brodae, obtained using differential coverage binning of sequence data from two enrichment reactors.</title>
        <authorList>
            <person name="Speth D.R."/>
            <person name="Russ L."/>
            <person name="Kartal B."/>
            <person name="Op den Camp H.J."/>
            <person name="Dutilh B.E."/>
            <person name="Jetten M.S."/>
        </authorList>
    </citation>
    <scope>NUCLEOTIDE SEQUENCE [LARGE SCALE GENOMIC DNA]</scope>
    <source>
        <strain evidence="3">RU1</strain>
    </source>
</reference>
<protein>
    <submittedName>
        <fullName evidence="3">1-carboxy-3-chloro-3,4-dihydroxycyclohexa-1, 5-diene dehydrogenase</fullName>
    </submittedName>
</protein>
<dbReference type="SUPFAM" id="SSF55347">
    <property type="entry name" value="Glyceraldehyde-3-phosphate dehydrogenase-like, C-terminal domain"/>
    <property type="match status" value="1"/>
</dbReference>
<dbReference type="InterPro" id="IPR001451">
    <property type="entry name" value="Hexapep"/>
</dbReference>
<dbReference type="Pfam" id="PF14602">
    <property type="entry name" value="Hexapep_2"/>
    <property type="match status" value="1"/>
</dbReference>
<dbReference type="SUPFAM" id="SSF51735">
    <property type="entry name" value="NAD(P)-binding Rossmann-fold domains"/>
    <property type="match status" value="1"/>
</dbReference>
<evidence type="ECO:0000259" key="2">
    <source>
        <dbReference type="Pfam" id="PF22725"/>
    </source>
</evidence>
<feature type="domain" description="Gfo/Idh/MocA-like oxidoreductase N-terminal" evidence="1">
    <location>
        <begin position="4"/>
        <end position="119"/>
    </location>
</feature>
<dbReference type="InterPro" id="IPR055170">
    <property type="entry name" value="GFO_IDH_MocA-like_dom"/>
</dbReference>
<dbReference type="Pfam" id="PF00132">
    <property type="entry name" value="Hexapep"/>
    <property type="match status" value="1"/>
</dbReference>
<dbReference type="PATRIC" id="fig|237368.3.peg.2947"/>
<accession>A0A0B0EK53</accession>
<dbReference type="InterPro" id="IPR011004">
    <property type="entry name" value="Trimer_LpxA-like_sf"/>
</dbReference>
<dbReference type="Gene3D" id="3.40.50.720">
    <property type="entry name" value="NAD(P)-binding Rossmann-like Domain"/>
    <property type="match status" value="1"/>
</dbReference>
<dbReference type="PANTHER" id="PTHR43377:SF6">
    <property type="entry name" value="GFO_IDH_MOCA-LIKE OXIDOREDUCTASE N-TERMINAL DOMAIN-CONTAINING PROTEIN"/>
    <property type="match status" value="1"/>
</dbReference>
<dbReference type="InterPro" id="IPR036291">
    <property type="entry name" value="NAD(P)-bd_dom_sf"/>
</dbReference>
<feature type="domain" description="GFO/IDH/MocA-like oxidoreductase" evidence="2">
    <location>
        <begin position="129"/>
        <end position="235"/>
    </location>
</feature>
<comment type="caution">
    <text evidence="3">The sequence shown here is derived from an EMBL/GenBank/DDBJ whole genome shotgun (WGS) entry which is preliminary data.</text>
</comment>
<dbReference type="eggNOG" id="COG0110">
    <property type="taxonomic scope" value="Bacteria"/>
</dbReference>
<proteinExistence type="predicted"/>
<evidence type="ECO:0000313" key="3">
    <source>
        <dbReference type="EMBL" id="KHE91513.1"/>
    </source>
</evidence>
<dbReference type="Pfam" id="PF01408">
    <property type="entry name" value="GFO_IDH_MocA"/>
    <property type="match status" value="1"/>
</dbReference>
<dbReference type="EMBL" id="JRYO01000193">
    <property type="protein sequence ID" value="KHE91513.1"/>
    <property type="molecule type" value="Genomic_DNA"/>
</dbReference>
<dbReference type="PANTHER" id="PTHR43377">
    <property type="entry name" value="BILIVERDIN REDUCTASE A"/>
    <property type="match status" value="1"/>
</dbReference>
<organism evidence="3 4">
    <name type="scientific">Candidatus Scalindua brodae</name>
    <dbReference type="NCBI Taxonomy" id="237368"/>
    <lineage>
        <taxon>Bacteria</taxon>
        <taxon>Pseudomonadati</taxon>
        <taxon>Planctomycetota</taxon>
        <taxon>Candidatus Brocadiia</taxon>
        <taxon>Candidatus Brocadiales</taxon>
        <taxon>Candidatus Scalinduaceae</taxon>
        <taxon>Candidatus Scalindua</taxon>
    </lineage>
</organism>
<dbReference type="InterPro" id="IPR000683">
    <property type="entry name" value="Gfo/Idh/MocA-like_OxRdtase_N"/>
</dbReference>
<dbReference type="Proteomes" id="UP000030652">
    <property type="component" value="Unassembled WGS sequence"/>
</dbReference>
<evidence type="ECO:0000313" key="4">
    <source>
        <dbReference type="Proteomes" id="UP000030652"/>
    </source>
</evidence>